<reference evidence="2" key="1">
    <citation type="journal article" date="2019" name="BMC Genomics">
        <title>A new reference genome for Sorghum bicolor reveals high levels of sequence similarity between sweet and grain genotypes: implications for the genetics of sugar metabolism.</title>
        <authorList>
            <person name="Cooper E.A."/>
            <person name="Brenton Z.W."/>
            <person name="Flinn B.S."/>
            <person name="Jenkins J."/>
            <person name="Shu S."/>
            <person name="Flowers D."/>
            <person name="Luo F."/>
            <person name="Wang Y."/>
            <person name="Xia P."/>
            <person name="Barry K."/>
            <person name="Daum C."/>
            <person name="Lipzen A."/>
            <person name="Yoshinaga Y."/>
            <person name="Schmutz J."/>
            <person name="Saski C."/>
            <person name="Vermerris W."/>
            <person name="Kresovich S."/>
        </authorList>
    </citation>
    <scope>NUCLEOTIDE SEQUENCE</scope>
</reference>
<dbReference type="EMBL" id="CM027689">
    <property type="protein sequence ID" value="KAG0514305.1"/>
    <property type="molecule type" value="Genomic_DNA"/>
</dbReference>
<evidence type="ECO:0000256" key="1">
    <source>
        <dbReference type="SAM" id="Phobius"/>
    </source>
</evidence>
<dbReference type="AlphaFoldDB" id="A0A921Q4M0"/>
<keyword evidence="1" id="KW-0472">Membrane</keyword>
<evidence type="ECO:0000313" key="2">
    <source>
        <dbReference type="EMBL" id="KAG0514305.1"/>
    </source>
</evidence>
<organism evidence="2 3">
    <name type="scientific">Sorghum bicolor</name>
    <name type="common">Sorghum</name>
    <name type="synonym">Sorghum vulgare</name>
    <dbReference type="NCBI Taxonomy" id="4558"/>
    <lineage>
        <taxon>Eukaryota</taxon>
        <taxon>Viridiplantae</taxon>
        <taxon>Streptophyta</taxon>
        <taxon>Embryophyta</taxon>
        <taxon>Tracheophyta</taxon>
        <taxon>Spermatophyta</taxon>
        <taxon>Magnoliopsida</taxon>
        <taxon>Liliopsida</taxon>
        <taxon>Poales</taxon>
        <taxon>Poaceae</taxon>
        <taxon>PACMAD clade</taxon>
        <taxon>Panicoideae</taxon>
        <taxon>Andropogonodae</taxon>
        <taxon>Andropogoneae</taxon>
        <taxon>Sorghinae</taxon>
        <taxon>Sorghum</taxon>
    </lineage>
</organism>
<dbReference type="Proteomes" id="UP000807115">
    <property type="component" value="Chromosome 10"/>
</dbReference>
<evidence type="ECO:0000313" key="3">
    <source>
        <dbReference type="Proteomes" id="UP000807115"/>
    </source>
</evidence>
<sequence length="67" mass="7999">MCNMLKIELAILNKSSHKRSSTYLRKLLYSTRDRKNFIFYRKDCYLAYASATIFFIVYMQIGQWSSA</sequence>
<keyword evidence="1" id="KW-1133">Transmembrane helix</keyword>
<accession>A0A921Q4M0</accession>
<keyword evidence="1" id="KW-0812">Transmembrane</keyword>
<protein>
    <submittedName>
        <fullName evidence="2">Uncharacterized protein</fullName>
    </submittedName>
</protein>
<reference evidence="2" key="2">
    <citation type="submission" date="2020-10" db="EMBL/GenBank/DDBJ databases">
        <authorList>
            <person name="Cooper E.A."/>
            <person name="Brenton Z.W."/>
            <person name="Flinn B.S."/>
            <person name="Jenkins J."/>
            <person name="Shu S."/>
            <person name="Flowers D."/>
            <person name="Luo F."/>
            <person name="Wang Y."/>
            <person name="Xia P."/>
            <person name="Barry K."/>
            <person name="Daum C."/>
            <person name="Lipzen A."/>
            <person name="Yoshinaga Y."/>
            <person name="Schmutz J."/>
            <person name="Saski C."/>
            <person name="Vermerris W."/>
            <person name="Kresovich S."/>
        </authorList>
    </citation>
    <scope>NUCLEOTIDE SEQUENCE</scope>
</reference>
<name>A0A921Q4M0_SORBI</name>
<gene>
    <name evidence="2" type="ORF">BDA96_10G179500</name>
</gene>
<feature type="transmembrane region" description="Helical" evidence="1">
    <location>
        <begin position="44"/>
        <end position="61"/>
    </location>
</feature>
<proteinExistence type="predicted"/>
<comment type="caution">
    <text evidence="2">The sequence shown here is derived from an EMBL/GenBank/DDBJ whole genome shotgun (WGS) entry which is preliminary data.</text>
</comment>